<evidence type="ECO:0000313" key="1">
    <source>
        <dbReference type="EMBL" id="CAG8800245.1"/>
    </source>
</evidence>
<protein>
    <submittedName>
        <fullName evidence="1">5844_t:CDS:1</fullName>
    </submittedName>
</protein>
<dbReference type="InterPro" id="IPR001128">
    <property type="entry name" value="Cyt_P450"/>
</dbReference>
<dbReference type="Gene3D" id="1.10.630.10">
    <property type="entry name" value="Cytochrome P450"/>
    <property type="match status" value="1"/>
</dbReference>
<gene>
    <name evidence="1" type="ORF">GMARGA_LOCUS22939</name>
</gene>
<dbReference type="EMBL" id="CAJVQB010022728">
    <property type="protein sequence ID" value="CAG8800245.1"/>
    <property type="molecule type" value="Genomic_DNA"/>
</dbReference>
<keyword evidence="2" id="KW-1185">Reference proteome</keyword>
<accession>A0ABN7VW47</accession>
<name>A0ABN7VW47_GIGMA</name>
<dbReference type="Proteomes" id="UP000789901">
    <property type="component" value="Unassembled WGS sequence"/>
</dbReference>
<sequence>MAISQLMKRGGNDKLYLRCKGYFEKDSVIKLYFQGKWVCVITDPVFAKEMFLRTDVFPKLMFNEIVPNYAAERLFGVNVVHSNGDVWKRYRRICNPAFKTLTVHLFVEKALKLMDILQKVDNKPIEVRDYMQR</sequence>
<organism evidence="1 2">
    <name type="scientific">Gigaspora margarita</name>
    <dbReference type="NCBI Taxonomy" id="4874"/>
    <lineage>
        <taxon>Eukaryota</taxon>
        <taxon>Fungi</taxon>
        <taxon>Fungi incertae sedis</taxon>
        <taxon>Mucoromycota</taxon>
        <taxon>Glomeromycotina</taxon>
        <taxon>Glomeromycetes</taxon>
        <taxon>Diversisporales</taxon>
        <taxon>Gigasporaceae</taxon>
        <taxon>Gigaspora</taxon>
    </lineage>
</organism>
<reference evidence="1 2" key="1">
    <citation type="submission" date="2021-06" db="EMBL/GenBank/DDBJ databases">
        <authorList>
            <person name="Kallberg Y."/>
            <person name="Tangrot J."/>
            <person name="Rosling A."/>
        </authorList>
    </citation>
    <scope>NUCLEOTIDE SEQUENCE [LARGE SCALE GENOMIC DNA]</scope>
    <source>
        <strain evidence="1 2">120-4 pot B 10/14</strain>
    </source>
</reference>
<dbReference type="Pfam" id="PF00067">
    <property type="entry name" value="p450"/>
    <property type="match status" value="1"/>
</dbReference>
<dbReference type="SUPFAM" id="SSF48264">
    <property type="entry name" value="Cytochrome P450"/>
    <property type="match status" value="1"/>
</dbReference>
<comment type="caution">
    <text evidence="1">The sequence shown here is derived from an EMBL/GenBank/DDBJ whole genome shotgun (WGS) entry which is preliminary data.</text>
</comment>
<dbReference type="InterPro" id="IPR036396">
    <property type="entry name" value="Cyt_P450_sf"/>
</dbReference>
<evidence type="ECO:0000313" key="2">
    <source>
        <dbReference type="Proteomes" id="UP000789901"/>
    </source>
</evidence>
<proteinExistence type="predicted"/>
<feature type="non-terminal residue" evidence="1">
    <location>
        <position position="133"/>
    </location>
</feature>